<dbReference type="EMBL" id="WIQZ01000080">
    <property type="protein sequence ID" value="KAF3126973.1"/>
    <property type="molecule type" value="Genomic_DNA"/>
</dbReference>
<reference evidence="4 5" key="1">
    <citation type="submission" date="2019-06" db="EMBL/GenBank/DDBJ databases">
        <authorList>
            <person name="Palmer J.M."/>
        </authorList>
    </citation>
    <scope>NUCLEOTIDE SEQUENCE [LARGE SCALE GENOMIC DNA]</scope>
    <source>
        <strain evidence="2 4">TWF102</strain>
        <strain evidence="3 5">TWF703</strain>
    </source>
</reference>
<name>A0A7C8NQR2_ORBOL</name>
<protein>
    <submittedName>
        <fullName evidence="2">Uncharacterized protein</fullName>
    </submittedName>
</protein>
<dbReference type="EMBL" id="WIQW01000031">
    <property type="protein sequence ID" value="KAF3098514.1"/>
    <property type="molecule type" value="Genomic_DNA"/>
</dbReference>
<gene>
    <name evidence="2" type="ORF">TWF102_006072</name>
    <name evidence="3" type="ORF">TWF703_010264</name>
</gene>
<sequence length="164" mass="18195">MALVWSFEVGVEKLGFRTKTDGDSPRHTMTFVPPQPRNTIRWNLKRSQEEATTQEPISQPGRSLPGLARPPPECIDPGNRSSSAMQAEQPSARLFSFPSFFLQQVLSRINLLLRGLDPAGDLHFVDAFHKTCRWLSTSSSMPSAPNPCQCSCCPTHPSSSRRGN</sequence>
<accession>A0A7C8NQR2</accession>
<dbReference type="Proteomes" id="UP000475325">
    <property type="component" value="Unassembled WGS sequence"/>
</dbReference>
<evidence type="ECO:0000313" key="5">
    <source>
        <dbReference type="Proteomes" id="UP000480548"/>
    </source>
</evidence>
<evidence type="ECO:0000313" key="4">
    <source>
        <dbReference type="Proteomes" id="UP000475325"/>
    </source>
</evidence>
<feature type="region of interest" description="Disordered" evidence="1">
    <location>
        <begin position="18"/>
        <end position="87"/>
    </location>
</feature>
<evidence type="ECO:0000256" key="1">
    <source>
        <dbReference type="SAM" id="MobiDB-lite"/>
    </source>
</evidence>
<evidence type="ECO:0000313" key="2">
    <source>
        <dbReference type="EMBL" id="KAF3098514.1"/>
    </source>
</evidence>
<organism evidence="2 4">
    <name type="scientific">Orbilia oligospora</name>
    <name type="common">Nematode-trapping fungus</name>
    <name type="synonym">Arthrobotrys oligospora</name>
    <dbReference type="NCBI Taxonomy" id="2813651"/>
    <lineage>
        <taxon>Eukaryota</taxon>
        <taxon>Fungi</taxon>
        <taxon>Dikarya</taxon>
        <taxon>Ascomycota</taxon>
        <taxon>Pezizomycotina</taxon>
        <taxon>Orbiliomycetes</taxon>
        <taxon>Orbiliales</taxon>
        <taxon>Orbiliaceae</taxon>
        <taxon>Orbilia</taxon>
    </lineage>
</organism>
<proteinExistence type="predicted"/>
<dbReference type="Proteomes" id="UP000480548">
    <property type="component" value="Unassembled WGS sequence"/>
</dbReference>
<comment type="caution">
    <text evidence="2">The sequence shown here is derived from an EMBL/GenBank/DDBJ whole genome shotgun (WGS) entry which is preliminary data.</text>
</comment>
<dbReference type="AlphaFoldDB" id="A0A7C8NQR2"/>
<evidence type="ECO:0000313" key="3">
    <source>
        <dbReference type="EMBL" id="KAF3126973.1"/>
    </source>
</evidence>
<feature type="compositionally biased region" description="Polar residues" evidence="1">
    <location>
        <begin position="50"/>
        <end position="61"/>
    </location>
</feature>